<comment type="cofactor">
    <cofactor evidence="12">
        <name>NAD(+)</name>
        <dbReference type="ChEBI" id="CHEBI:57540"/>
    </cofactor>
    <text evidence="12">Binds 1 NAD(+) per subunit.</text>
</comment>
<keyword evidence="15" id="KW-1185">Reference proteome</keyword>
<comment type="similarity">
    <text evidence="2 12">Belongs to the glycosyl hydrolase 4 family.</text>
</comment>
<dbReference type="InterPro" id="IPR015955">
    <property type="entry name" value="Lactate_DH/Glyco_Ohase_4_C"/>
</dbReference>
<feature type="site" description="Increases basicity of active site Tyr" evidence="11">
    <location>
        <position position="109"/>
    </location>
</feature>
<comment type="caution">
    <text evidence="14">The sequence shown here is derived from an EMBL/GenBank/DDBJ whole genome shotgun (WGS) entry which is preliminary data.</text>
</comment>
<dbReference type="NCBIfam" id="NF011657">
    <property type="entry name" value="PRK15076.1"/>
    <property type="match status" value="1"/>
</dbReference>
<keyword evidence="6 10" id="KW-0464">Manganese</keyword>
<evidence type="ECO:0000256" key="1">
    <source>
        <dbReference type="ARBA" id="ARBA00001936"/>
    </source>
</evidence>
<proteinExistence type="inferred from homology"/>
<evidence type="ECO:0000256" key="5">
    <source>
        <dbReference type="ARBA" id="ARBA00023027"/>
    </source>
</evidence>
<dbReference type="SUPFAM" id="SSF51735">
    <property type="entry name" value="NAD(P)-binding Rossmann-fold domains"/>
    <property type="match status" value="1"/>
</dbReference>
<gene>
    <name evidence="14" type="ORF">KDA_60700</name>
</gene>
<evidence type="ECO:0000256" key="8">
    <source>
        <dbReference type="ARBA" id="ARBA00023295"/>
    </source>
</evidence>
<evidence type="ECO:0000256" key="2">
    <source>
        <dbReference type="ARBA" id="ARBA00010141"/>
    </source>
</evidence>
<dbReference type="InterPro" id="IPR036291">
    <property type="entry name" value="NAD(P)-bd_dom_sf"/>
</dbReference>
<dbReference type="Proteomes" id="UP000287171">
    <property type="component" value="Unassembled WGS sequence"/>
</dbReference>
<evidence type="ECO:0000256" key="7">
    <source>
        <dbReference type="ARBA" id="ARBA00023277"/>
    </source>
</evidence>
<dbReference type="GO" id="GO:0005975">
    <property type="term" value="P:carbohydrate metabolic process"/>
    <property type="evidence" value="ECO:0007669"/>
    <property type="project" value="InterPro"/>
</dbReference>
<evidence type="ECO:0000256" key="6">
    <source>
        <dbReference type="ARBA" id="ARBA00023211"/>
    </source>
</evidence>
<dbReference type="GO" id="GO:0004553">
    <property type="term" value="F:hydrolase activity, hydrolyzing O-glycosyl compounds"/>
    <property type="evidence" value="ECO:0007669"/>
    <property type="project" value="InterPro"/>
</dbReference>
<dbReference type="Gene3D" id="3.90.1820.10">
    <property type="entry name" value="AglA-like glucosidase"/>
    <property type="match status" value="1"/>
</dbReference>
<dbReference type="PANTHER" id="PTHR32092">
    <property type="entry name" value="6-PHOSPHO-BETA-GLUCOSIDASE-RELATED"/>
    <property type="match status" value="1"/>
</dbReference>
<keyword evidence="5 12" id="KW-0520">NAD</keyword>
<protein>
    <submittedName>
        <fullName evidence="14">Alpha-glucosidase/alpha-galactosidase</fullName>
    </submittedName>
</protein>
<evidence type="ECO:0000256" key="4">
    <source>
        <dbReference type="ARBA" id="ARBA00022801"/>
    </source>
</evidence>
<dbReference type="InterPro" id="IPR053715">
    <property type="entry name" value="GH4_Enzyme_sf"/>
</dbReference>
<evidence type="ECO:0000256" key="10">
    <source>
        <dbReference type="PIRSR" id="PIRSR601088-3"/>
    </source>
</evidence>
<dbReference type="CDD" id="cd05297">
    <property type="entry name" value="GH4_alpha_glucosidase_galactosidase"/>
    <property type="match status" value="1"/>
</dbReference>
<keyword evidence="3 10" id="KW-0479">Metal-binding</keyword>
<dbReference type="PRINTS" id="PR00732">
    <property type="entry name" value="GLHYDRLASE4"/>
</dbReference>
<evidence type="ECO:0000256" key="9">
    <source>
        <dbReference type="PIRSR" id="PIRSR601088-2"/>
    </source>
</evidence>
<keyword evidence="7" id="KW-0119">Carbohydrate metabolism</keyword>
<name>A0A402BGW6_9CHLR</name>
<dbReference type="InterPro" id="IPR022616">
    <property type="entry name" value="Glyco_hydro_4_C"/>
</dbReference>
<dbReference type="PANTHER" id="PTHR32092:SF6">
    <property type="entry name" value="ALPHA-GALACTOSIDASE"/>
    <property type="match status" value="1"/>
</dbReference>
<dbReference type="EMBL" id="BIFT01000002">
    <property type="protein sequence ID" value="GCE30586.1"/>
    <property type="molecule type" value="Genomic_DNA"/>
</dbReference>
<evidence type="ECO:0000256" key="11">
    <source>
        <dbReference type="PIRSR" id="PIRSR601088-4"/>
    </source>
</evidence>
<accession>A0A402BGW6</accession>
<evidence type="ECO:0000256" key="12">
    <source>
        <dbReference type="RuleBase" id="RU361152"/>
    </source>
</evidence>
<evidence type="ECO:0000313" key="14">
    <source>
        <dbReference type="EMBL" id="GCE30586.1"/>
    </source>
</evidence>
<comment type="cofactor">
    <cofactor evidence="1">
        <name>Mn(2+)</name>
        <dbReference type="ChEBI" id="CHEBI:29035"/>
    </cofactor>
</comment>
<feature type="binding site" evidence="10">
    <location>
        <position position="198"/>
    </location>
    <ligand>
        <name>Mn(2+)</name>
        <dbReference type="ChEBI" id="CHEBI:29035"/>
    </ligand>
</feature>
<sequence>MTKITFMGAGSTVFARQLMTDILHIDGLNEGTFALVDIDASRLELAHQIAEKLVAHSGRNWKVESSTQRRDVLPGTNFLINTIEVAGMANVRYDFDIPMKYGVDQCIGDTIGPGGIFKALRTGPAWLDILHDAEELCPNALVLNYTNPMSILTFAALTGTKMQTVGLCHSVQGSSKQLADYLDVPYEELEWRCAGINHNAWFTVLRHNGEDMYPRLRERMKQSEIYEKDPVRLEIMLHFGAFVTESSGHFSEYVPYFRKRPELIEKYCRPGYLGETGFYANNWPTWRANNEQYIKDLVDGTKELPFKRSHEYGSDIIEAVSQHRPKVIYGNVRNTGLIDNLPDGCVEVACLVDRNGIQPTHFGKLPEQLAALNKAHMSVHSLMCEALLKRDKQAARYALMLDPLTAAVCSPAEISSLFDEMWDAEREYLQFFE</sequence>
<dbReference type="AlphaFoldDB" id="A0A402BGW6"/>
<evidence type="ECO:0000313" key="15">
    <source>
        <dbReference type="Proteomes" id="UP000287171"/>
    </source>
</evidence>
<dbReference type="Pfam" id="PF02056">
    <property type="entry name" value="Glyco_hydro_4"/>
    <property type="match status" value="1"/>
</dbReference>
<keyword evidence="10" id="KW-0170">Cobalt</keyword>
<feature type="domain" description="Glycosyl hydrolase family 4 C-terminal" evidence="13">
    <location>
        <begin position="193"/>
        <end position="405"/>
    </location>
</feature>
<keyword evidence="8 12" id="KW-0326">Glycosidase</keyword>
<dbReference type="RefSeq" id="WP_126630656.1">
    <property type="nucleotide sequence ID" value="NZ_BIFT01000002.1"/>
</dbReference>
<keyword evidence="10" id="KW-0533">Nickel</keyword>
<reference evidence="15" key="1">
    <citation type="submission" date="2018-12" db="EMBL/GenBank/DDBJ databases">
        <title>Tengunoibacter tsumagoiensis gen. nov., sp. nov., Dictyobacter kobayashii sp. nov., D. alpinus sp. nov., and D. joshuensis sp. nov. and description of Dictyobacteraceae fam. nov. within the order Ktedonobacterales isolated from Tengu-no-mugimeshi.</title>
        <authorList>
            <person name="Wang C.M."/>
            <person name="Zheng Y."/>
            <person name="Sakai Y."/>
            <person name="Toyoda A."/>
            <person name="Minakuchi Y."/>
            <person name="Abe K."/>
            <person name="Yokota A."/>
            <person name="Yabe S."/>
        </authorList>
    </citation>
    <scope>NUCLEOTIDE SEQUENCE [LARGE SCALE GENOMIC DNA]</scope>
    <source>
        <strain evidence="15">Uno16</strain>
    </source>
</reference>
<organism evidence="14 15">
    <name type="scientific">Dictyobacter alpinus</name>
    <dbReference type="NCBI Taxonomy" id="2014873"/>
    <lineage>
        <taxon>Bacteria</taxon>
        <taxon>Bacillati</taxon>
        <taxon>Chloroflexota</taxon>
        <taxon>Ktedonobacteria</taxon>
        <taxon>Ktedonobacterales</taxon>
        <taxon>Dictyobacteraceae</taxon>
        <taxon>Dictyobacter</taxon>
    </lineage>
</organism>
<feature type="binding site" evidence="10">
    <location>
        <position position="168"/>
    </location>
    <ligand>
        <name>Mn(2+)</name>
        <dbReference type="ChEBI" id="CHEBI:29035"/>
    </ligand>
</feature>
<keyword evidence="4 12" id="KW-0378">Hydrolase</keyword>
<evidence type="ECO:0000256" key="3">
    <source>
        <dbReference type="ARBA" id="ARBA00022723"/>
    </source>
</evidence>
<dbReference type="GO" id="GO:0046872">
    <property type="term" value="F:metal ion binding"/>
    <property type="evidence" value="ECO:0007669"/>
    <property type="project" value="UniProtKB-KW"/>
</dbReference>
<dbReference type="GO" id="GO:0016616">
    <property type="term" value="F:oxidoreductase activity, acting on the CH-OH group of donors, NAD or NADP as acceptor"/>
    <property type="evidence" value="ECO:0007669"/>
    <property type="project" value="InterPro"/>
</dbReference>
<dbReference type="SUPFAM" id="SSF56327">
    <property type="entry name" value="LDH C-terminal domain-like"/>
    <property type="match status" value="1"/>
</dbReference>
<evidence type="ECO:0000259" key="13">
    <source>
        <dbReference type="Pfam" id="PF11975"/>
    </source>
</evidence>
<dbReference type="OrthoDB" id="9808275at2"/>
<keyword evidence="10" id="KW-0408">Iron</keyword>
<dbReference type="Pfam" id="PF11975">
    <property type="entry name" value="Glyco_hydro_4C"/>
    <property type="match status" value="1"/>
</dbReference>
<dbReference type="InterPro" id="IPR001088">
    <property type="entry name" value="Glyco_hydro_4"/>
</dbReference>
<feature type="binding site" evidence="9">
    <location>
        <position position="147"/>
    </location>
    <ligand>
        <name>substrate</name>
    </ligand>
</feature>